<proteinExistence type="predicted"/>
<organism evidence="1 2">
    <name type="scientific">Thermothielavioides terrestris</name>
    <dbReference type="NCBI Taxonomy" id="2587410"/>
    <lineage>
        <taxon>Eukaryota</taxon>
        <taxon>Fungi</taxon>
        <taxon>Dikarya</taxon>
        <taxon>Ascomycota</taxon>
        <taxon>Pezizomycotina</taxon>
        <taxon>Sordariomycetes</taxon>
        <taxon>Sordariomycetidae</taxon>
        <taxon>Sordariales</taxon>
        <taxon>Chaetomiaceae</taxon>
        <taxon>Thermothielavioides</taxon>
    </lineage>
</organism>
<reference evidence="1 2" key="1">
    <citation type="submission" date="2018-04" db="EMBL/GenBank/DDBJ databases">
        <authorList>
            <person name="Huttner S."/>
            <person name="Dainat J."/>
        </authorList>
    </citation>
    <scope>NUCLEOTIDE SEQUENCE [LARGE SCALE GENOMIC DNA]</scope>
</reference>
<dbReference type="AlphaFoldDB" id="A0A3S4F4X0"/>
<name>A0A3S4F4X0_9PEZI</name>
<dbReference type="EMBL" id="OUUZ01000019">
    <property type="protein sequence ID" value="SPQ27236.1"/>
    <property type="molecule type" value="Genomic_DNA"/>
</dbReference>
<evidence type="ECO:0000313" key="1">
    <source>
        <dbReference type="EMBL" id="SPQ27236.1"/>
    </source>
</evidence>
<accession>A0A3S4F4X0</accession>
<sequence length="262" mass="31234">MASPTGSTTLWKRLKGIFVYFWNFRYLPLKYRWPLIKLRRRLFPTETGLGLRNAVRHARSLRHPPEPHPYLFVLRLLWPFPSWYFPAVLPPPPRQIMADPDRVSCQVRDLMYLRSMPLWRARDTPQRAFYRLYEAFCAADGHMITYETEYFWRHPSPSWATANIPDPECEDPEQYAVMASLAEVLVESFLWRLELGLRRSDSPIMNHYKKPPPYVPEICPSWTAKVPPLKTKLVIHPEEDEYFDSPFHRRNIYMATGWFYTV</sequence>
<evidence type="ECO:0000313" key="2">
    <source>
        <dbReference type="Proteomes" id="UP000289323"/>
    </source>
</evidence>
<gene>
    <name evidence="1" type="ORF">TT172_LOCUS9655</name>
</gene>
<dbReference type="Proteomes" id="UP000289323">
    <property type="component" value="Unassembled WGS sequence"/>
</dbReference>
<protein>
    <submittedName>
        <fullName evidence="1">57ab52e1-e4cf-4c35-b321-a617bd02fb0c</fullName>
    </submittedName>
</protein>